<dbReference type="InterPro" id="IPR020627">
    <property type="entry name" value="KhpA"/>
</dbReference>
<keyword evidence="3" id="KW-0143">Chaperone</keyword>
<dbReference type="CDD" id="cd22533">
    <property type="entry name" value="KH-II_YlqC-like"/>
    <property type="match status" value="1"/>
</dbReference>
<protein>
    <recommendedName>
        <fullName evidence="3">RNA-binding protein KhpA</fullName>
    </recommendedName>
    <alternativeName>
        <fullName evidence="3">KH-domain protein A</fullName>
    </alternativeName>
</protein>
<reference evidence="4 5" key="1">
    <citation type="journal article" date="2017" name="ISME J.">
        <title>Energy and carbon metabolisms in a deep terrestrial subsurface fluid microbial community.</title>
        <authorList>
            <person name="Momper L."/>
            <person name="Jungbluth S.P."/>
            <person name="Lee M.D."/>
            <person name="Amend J.P."/>
        </authorList>
    </citation>
    <scope>NUCLEOTIDE SEQUENCE [LARGE SCALE GENOMIC DNA]</scope>
    <source>
        <strain evidence="4">SURF_46</strain>
    </source>
</reference>
<dbReference type="GO" id="GO:0009252">
    <property type="term" value="P:peptidoglycan biosynthetic process"/>
    <property type="evidence" value="ECO:0007669"/>
    <property type="project" value="UniProtKB-UniRule"/>
</dbReference>
<organism evidence="4 5">
    <name type="scientific">candidate division WWE3 bacterium</name>
    <dbReference type="NCBI Taxonomy" id="2053526"/>
    <lineage>
        <taxon>Bacteria</taxon>
        <taxon>Katanobacteria</taxon>
    </lineage>
</organism>
<comment type="caution">
    <text evidence="4">The sequence shown here is derived from an EMBL/GenBank/DDBJ whole genome shotgun (WGS) entry which is preliminary data.</text>
</comment>
<dbReference type="SUPFAM" id="SSF54814">
    <property type="entry name" value="Prokaryotic type KH domain (KH-domain type II)"/>
    <property type="match status" value="1"/>
</dbReference>
<dbReference type="Gene3D" id="3.30.300.20">
    <property type="match status" value="1"/>
</dbReference>
<dbReference type="Proteomes" id="UP000265540">
    <property type="component" value="Unassembled WGS sequence"/>
</dbReference>
<evidence type="ECO:0000256" key="2">
    <source>
        <dbReference type="ARBA" id="ARBA00022884"/>
    </source>
</evidence>
<dbReference type="GO" id="GO:0005737">
    <property type="term" value="C:cytoplasm"/>
    <property type="evidence" value="ECO:0007669"/>
    <property type="project" value="UniProtKB-SubCell"/>
</dbReference>
<keyword evidence="1 3" id="KW-0963">Cytoplasm</keyword>
<dbReference type="AlphaFoldDB" id="A0A3A4ZL15"/>
<dbReference type="GO" id="GO:0008360">
    <property type="term" value="P:regulation of cell shape"/>
    <property type="evidence" value="ECO:0007669"/>
    <property type="project" value="UniProtKB-KW"/>
</dbReference>
<proteinExistence type="inferred from homology"/>
<dbReference type="PANTHER" id="PTHR34654">
    <property type="entry name" value="UPF0109 PROTEIN SCO5592"/>
    <property type="match status" value="1"/>
</dbReference>
<keyword evidence="2 3" id="KW-0694">RNA-binding</keyword>
<evidence type="ECO:0000313" key="5">
    <source>
        <dbReference type="Proteomes" id="UP000265540"/>
    </source>
</evidence>
<dbReference type="PROSITE" id="PS50084">
    <property type="entry name" value="KH_TYPE_1"/>
    <property type="match status" value="1"/>
</dbReference>
<comment type="subcellular location">
    <subcellularLocation>
        <location evidence="3">Cytoplasm</location>
    </subcellularLocation>
</comment>
<accession>A0A3A4ZL15</accession>
<dbReference type="InterPro" id="IPR009019">
    <property type="entry name" value="KH_sf_prok-type"/>
</dbReference>
<sequence length="82" mass="9229">MKSFLEHLIKQLVNNPDEVVIDELREESGNFLYTITVSPQDMGIVIGKDGNTINSIRNLAKAKAIKDNVRIGIQLNEVYDNN</sequence>
<dbReference type="Pfam" id="PF13083">
    <property type="entry name" value="KH_KhpA-B"/>
    <property type="match status" value="1"/>
</dbReference>
<gene>
    <name evidence="3" type="primary">khpA</name>
    <name evidence="4" type="ORF">C4561_02460</name>
</gene>
<dbReference type="InterPro" id="IPR015946">
    <property type="entry name" value="KH_dom-like_a/b"/>
</dbReference>
<name>A0A3A4ZL15_UNCKA</name>
<comment type="subunit">
    <text evidence="3">Forms a complex with KhpB.</text>
</comment>
<evidence type="ECO:0000313" key="4">
    <source>
        <dbReference type="EMBL" id="RJR27390.1"/>
    </source>
</evidence>
<keyword evidence="3" id="KW-0961">Cell wall biogenesis/degradation</keyword>
<comment type="function">
    <text evidence="3">A probable RNA chaperone. Forms a complex with KhpB which binds to cellular RNA and controls its expression. Plays a role in peptidoglycan (PG) homeostasis and cell length regulation.</text>
</comment>
<dbReference type="GO" id="GO:0003723">
    <property type="term" value="F:RNA binding"/>
    <property type="evidence" value="ECO:0007669"/>
    <property type="project" value="UniProtKB-UniRule"/>
</dbReference>
<dbReference type="GO" id="GO:0071555">
    <property type="term" value="P:cell wall organization"/>
    <property type="evidence" value="ECO:0007669"/>
    <property type="project" value="UniProtKB-KW"/>
</dbReference>
<evidence type="ECO:0000256" key="1">
    <source>
        <dbReference type="ARBA" id="ARBA00022490"/>
    </source>
</evidence>
<dbReference type="HAMAP" id="MF_00088">
    <property type="entry name" value="KhpA"/>
    <property type="match status" value="1"/>
</dbReference>
<dbReference type="PANTHER" id="PTHR34654:SF1">
    <property type="entry name" value="RNA-BINDING PROTEIN KHPA"/>
    <property type="match status" value="1"/>
</dbReference>
<evidence type="ECO:0000256" key="3">
    <source>
        <dbReference type="HAMAP-Rule" id="MF_00088"/>
    </source>
</evidence>
<comment type="similarity">
    <text evidence="3">Belongs to the KhpA RNA-binding protein family.</text>
</comment>
<dbReference type="EMBL" id="QZJF01000012">
    <property type="protein sequence ID" value="RJR27390.1"/>
    <property type="molecule type" value="Genomic_DNA"/>
</dbReference>
<keyword evidence="3" id="KW-0133">Cell shape</keyword>